<dbReference type="SUPFAM" id="SSF54631">
    <property type="entry name" value="CBS-domain pair"/>
    <property type="match status" value="1"/>
</dbReference>
<evidence type="ECO:0000259" key="10">
    <source>
        <dbReference type="PROSITE" id="PS51371"/>
    </source>
</evidence>
<evidence type="ECO:0000256" key="6">
    <source>
        <dbReference type="ARBA" id="ARBA00022989"/>
    </source>
</evidence>
<keyword evidence="4 9" id="KW-0812">Transmembrane</keyword>
<comment type="subcellular location">
    <subcellularLocation>
        <location evidence="9">Cell membrane</location>
        <topology evidence="9">Multi-pass membrane protein</topology>
    </subcellularLocation>
    <subcellularLocation>
        <location evidence="1">Membrane</location>
        <topology evidence="1">Multi-pass membrane protein</topology>
    </subcellularLocation>
</comment>
<gene>
    <name evidence="11" type="primary">mgtE</name>
    <name evidence="11" type="ORF">F6J89_10940</name>
</gene>
<keyword evidence="5 9" id="KW-0460">Magnesium</keyword>
<keyword evidence="9" id="KW-1003">Cell membrane</keyword>
<dbReference type="InterPro" id="IPR006669">
    <property type="entry name" value="MgtE_transporter"/>
</dbReference>
<dbReference type="Pfam" id="PF00571">
    <property type="entry name" value="CBS"/>
    <property type="match status" value="1"/>
</dbReference>
<dbReference type="GO" id="GO:0005886">
    <property type="term" value="C:plasma membrane"/>
    <property type="evidence" value="ECO:0007669"/>
    <property type="project" value="UniProtKB-SubCell"/>
</dbReference>
<dbReference type="PANTHER" id="PTHR41394">
    <property type="entry name" value="MAGNESIUM TRANSPORTER MGTE"/>
    <property type="match status" value="1"/>
</dbReference>
<evidence type="ECO:0000256" key="8">
    <source>
        <dbReference type="PROSITE-ProRule" id="PRU00703"/>
    </source>
</evidence>
<dbReference type="NCBIfam" id="TIGR00400">
    <property type="entry name" value="mgtE"/>
    <property type="match status" value="1"/>
</dbReference>
<dbReference type="Gene3D" id="3.10.580.10">
    <property type="entry name" value="CBS-domain"/>
    <property type="match status" value="1"/>
</dbReference>
<proteinExistence type="inferred from homology"/>
<feature type="domain" description="CBS" evidence="10">
    <location>
        <begin position="58"/>
        <end position="116"/>
    </location>
</feature>
<sequence length="306" mass="33711">LKASWSVSQAFERTRSLADTSETIYSLYVTDAAHRLLGNLSLRDLVIAQPEQTIDEIMNPHVICVYTDTEQEEVARELQHYDFIALPVVDAEQRLVGIVTVDDVIDILEEETTKDIHNLGGIQSGGDRYFQTSILKVVGRRLFWLLFVFCASSLAGVLLRVQEEFLMQVIALIAFIPFLIDSGGDVGAQSSTTVIRGISTNEIRSNQALWVIGREAMAGALLGLILGVITIPWSYLLQGDWLVSLVVGISLFVITVLATVAGSALVFLFYFLGLDPALMSIPLMTTIIDILGIIVYLYVARLILGF</sequence>
<accession>A0A6B3NDC9</accession>
<comment type="caution">
    <text evidence="9">Lacks conserved residue(s) required for the propagation of feature annotation.</text>
</comment>
<keyword evidence="8" id="KW-0129">CBS domain</keyword>
<dbReference type="InterPro" id="IPR036739">
    <property type="entry name" value="SLC41_membr_dom_sf"/>
</dbReference>
<dbReference type="GO" id="GO:0015095">
    <property type="term" value="F:magnesium ion transmembrane transporter activity"/>
    <property type="evidence" value="ECO:0007669"/>
    <property type="project" value="UniProtKB-UniRule"/>
</dbReference>
<feature type="transmembrane region" description="Helical" evidence="9">
    <location>
        <begin position="142"/>
        <end position="159"/>
    </location>
</feature>
<dbReference type="CDD" id="cd04606">
    <property type="entry name" value="CBS_pair_Mg_transporter"/>
    <property type="match status" value="1"/>
</dbReference>
<evidence type="ECO:0000256" key="7">
    <source>
        <dbReference type="ARBA" id="ARBA00023136"/>
    </source>
</evidence>
<feature type="transmembrane region" description="Helical" evidence="9">
    <location>
        <begin position="283"/>
        <end position="304"/>
    </location>
</feature>
<dbReference type="GO" id="GO:0046872">
    <property type="term" value="F:metal ion binding"/>
    <property type="evidence" value="ECO:0007669"/>
    <property type="project" value="UniProtKB-KW"/>
</dbReference>
<name>A0A6B3NDC9_9CYAN</name>
<keyword evidence="6 9" id="KW-1133">Transmembrane helix</keyword>
<comment type="function">
    <text evidence="9">Acts as a magnesium transporter.</text>
</comment>
<dbReference type="SMART" id="SM00116">
    <property type="entry name" value="CBS"/>
    <property type="match status" value="2"/>
</dbReference>
<dbReference type="InterPro" id="IPR000644">
    <property type="entry name" value="CBS_dom"/>
</dbReference>
<keyword evidence="3 9" id="KW-0813">Transport</keyword>
<comment type="caution">
    <text evidence="11">The sequence shown here is derived from an EMBL/GenBank/DDBJ whole genome shotgun (WGS) entry which is preliminary data.</text>
</comment>
<feature type="transmembrane region" description="Helical" evidence="9">
    <location>
        <begin position="209"/>
        <end position="235"/>
    </location>
</feature>
<dbReference type="EMBL" id="JAAHFQ010000173">
    <property type="protein sequence ID" value="NER28124.1"/>
    <property type="molecule type" value="Genomic_DNA"/>
</dbReference>
<dbReference type="PROSITE" id="PS51371">
    <property type="entry name" value="CBS"/>
    <property type="match status" value="1"/>
</dbReference>
<dbReference type="Gene3D" id="1.10.357.20">
    <property type="entry name" value="SLC41 divalent cation transporters, integral membrane domain"/>
    <property type="match status" value="1"/>
</dbReference>
<evidence type="ECO:0000256" key="4">
    <source>
        <dbReference type="ARBA" id="ARBA00022692"/>
    </source>
</evidence>
<organism evidence="11">
    <name type="scientific">Symploca sp. SIO1C4</name>
    <dbReference type="NCBI Taxonomy" id="2607765"/>
    <lineage>
        <taxon>Bacteria</taxon>
        <taxon>Bacillati</taxon>
        <taxon>Cyanobacteriota</taxon>
        <taxon>Cyanophyceae</taxon>
        <taxon>Coleofasciculales</taxon>
        <taxon>Coleofasciculaceae</taxon>
        <taxon>Symploca</taxon>
    </lineage>
</organism>
<protein>
    <recommendedName>
        <fullName evidence="9">Magnesium transporter MgtE</fullName>
    </recommendedName>
</protein>
<evidence type="ECO:0000256" key="2">
    <source>
        <dbReference type="ARBA" id="ARBA00009749"/>
    </source>
</evidence>
<feature type="transmembrane region" description="Helical" evidence="9">
    <location>
        <begin position="241"/>
        <end position="271"/>
    </location>
</feature>
<reference evidence="11" key="1">
    <citation type="submission" date="2019-11" db="EMBL/GenBank/DDBJ databases">
        <title>Genomic insights into an expanded diversity of filamentous marine cyanobacteria reveals the extraordinary biosynthetic potential of Moorea and Okeania.</title>
        <authorList>
            <person name="Ferreira Leao T."/>
            <person name="Wang M."/>
            <person name="Moss N."/>
            <person name="Da Silva R."/>
            <person name="Sanders J."/>
            <person name="Nurk S."/>
            <person name="Gurevich A."/>
            <person name="Humphrey G."/>
            <person name="Reher R."/>
            <person name="Zhu Q."/>
            <person name="Belda-Ferre P."/>
            <person name="Glukhov E."/>
            <person name="Rex R."/>
            <person name="Dorrestein P.C."/>
            <person name="Knight R."/>
            <person name="Pevzner P."/>
            <person name="Gerwick W.H."/>
            <person name="Gerwick L."/>
        </authorList>
    </citation>
    <scope>NUCLEOTIDE SEQUENCE</scope>
    <source>
        <strain evidence="11">SIO1C4</strain>
    </source>
</reference>
<evidence type="ECO:0000313" key="11">
    <source>
        <dbReference type="EMBL" id="NER28124.1"/>
    </source>
</evidence>
<dbReference type="InterPro" id="IPR046342">
    <property type="entry name" value="CBS_dom_sf"/>
</dbReference>
<dbReference type="AlphaFoldDB" id="A0A6B3NDC9"/>
<evidence type="ECO:0000256" key="3">
    <source>
        <dbReference type="ARBA" id="ARBA00022448"/>
    </source>
</evidence>
<feature type="non-terminal residue" evidence="11">
    <location>
        <position position="1"/>
    </location>
</feature>
<evidence type="ECO:0000256" key="5">
    <source>
        <dbReference type="ARBA" id="ARBA00022842"/>
    </source>
</evidence>
<evidence type="ECO:0000256" key="9">
    <source>
        <dbReference type="RuleBase" id="RU362011"/>
    </source>
</evidence>
<comment type="similarity">
    <text evidence="2 9">Belongs to the SLC41A transporter family.</text>
</comment>
<keyword evidence="7 9" id="KW-0472">Membrane</keyword>
<comment type="subunit">
    <text evidence="9">Homodimer.</text>
</comment>
<dbReference type="PANTHER" id="PTHR41394:SF8">
    <property type="entry name" value="MAGNESIUM TRANSPORTER MGTE"/>
    <property type="match status" value="1"/>
</dbReference>
<dbReference type="SUPFAM" id="SSF161093">
    <property type="entry name" value="MgtE membrane domain-like"/>
    <property type="match status" value="1"/>
</dbReference>
<evidence type="ECO:0000256" key="1">
    <source>
        <dbReference type="ARBA" id="ARBA00004141"/>
    </source>
</evidence>
<dbReference type="InterPro" id="IPR006667">
    <property type="entry name" value="SLC41_membr_dom"/>
</dbReference>
<dbReference type="Pfam" id="PF01769">
    <property type="entry name" value="MgtE"/>
    <property type="match status" value="1"/>
</dbReference>
<keyword evidence="9" id="KW-0479">Metal-binding</keyword>